<evidence type="ECO:0000259" key="4">
    <source>
        <dbReference type="PROSITE" id="PS50102"/>
    </source>
</evidence>
<evidence type="ECO:0000313" key="5">
    <source>
        <dbReference type="Proteomes" id="UP000504623"/>
    </source>
</evidence>
<dbReference type="Pfam" id="PF00076">
    <property type="entry name" value="RRM_1"/>
    <property type="match status" value="1"/>
</dbReference>
<dbReference type="SUPFAM" id="SSF54928">
    <property type="entry name" value="RNA-binding domain, RBD"/>
    <property type="match status" value="1"/>
</dbReference>
<dbReference type="PANTHER" id="PTHR48026:SF8">
    <property type="entry name" value="RNA-BINDING PROTEIN 44"/>
    <property type="match status" value="1"/>
</dbReference>
<dbReference type="Proteomes" id="UP000504623">
    <property type="component" value="Unplaced"/>
</dbReference>
<evidence type="ECO:0000313" key="6">
    <source>
        <dbReference type="RefSeq" id="XP_006866880.1"/>
    </source>
</evidence>
<dbReference type="InterPro" id="IPR056870">
    <property type="entry name" value="TTC3/DZIP3/RBM44-like_helical"/>
</dbReference>
<keyword evidence="1 2" id="KW-0694">RNA-binding</keyword>
<evidence type="ECO:0000256" key="2">
    <source>
        <dbReference type="PROSITE-ProRule" id="PRU00176"/>
    </source>
</evidence>
<feature type="region of interest" description="Disordered" evidence="3">
    <location>
        <begin position="649"/>
        <end position="697"/>
    </location>
</feature>
<dbReference type="RefSeq" id="XP_006866880.1">
    <property type="nucleotide sequence ID" value="XM_006866818.1"/>
</dbReference>
<dbReference type="AlphaFoldDB" id="A0A9B0WTX9"/>
<gene>
    <name evidence="6" type="primary">RBM44</name>
</gene>
<dbReference type="GO" id="GO:0071013">
    <property type="term" value="C:catalytic step 2 spliceosome"/>
    <property type="evidence" value="ECO:0007669"/>
    <property type="project" value="TreeGrafter"/>
</dbReference>
<evidence type="ECO:0000256" key="1">
    <source>
        <dbReference type="ARBA" id="ARBA00022884"/>
    </source>
</evidence>
<organism evidence="5 6">
    <name type="scientific">Chrysochloris asiatica</name>
    <name type="common">Cape golden mole</name>
    <dbReference type="NCBI Taxonomy" id="185453"/>
    <lineage>
        <taxon>Eukaryota</taxon>
        <taxon>Metazoa</taxon>
        <taxon>Chordata</taxon>
        <taxon>Craniata</taxon>
        <taxon>Vertebrata</taxon>
        <taxon>Euteleostomi</taxon>
        <taxon>Mammalia</taxon>
        <taxon>Eutheria</taxon>
        <taxon>Afrotheria</taxon>
        <taxon>Chrysochloridae</taxon>
        <taxon>Chrysochlorinae</taxon>
        <taxon>Chrysochloris</taxon>
    </lineage>
</organism>
<dbReference type="Gene3D" id="3.30.70.330">
    <property type="match status" value="1"/>
</dbReference>
<feature type="domain" description="RRM" evidence="4">
    <location>
        <begin position="766"/>
        <end position="840"/>
    </location>
</feature>
<dbReference type="InterPro" id="IPR035979">
    <property type="entry name" value="RBD_domain_sf"/>
</dbReference>
<accession>A0A9B0WTX9</accession>
<dbReference type="Pfam" id="PF24905">
    <property type="entry name" value="TTC3_9th"/>
    <property type="match status" value="1"/>
</dbReference>
<dbReference type="InterPro" id="IPR012677">
    <property type="entry name" value="Nucleotide-bd_a/b_plait_sf"/>
</dbReference>
<reference evidence="6" key="1">
    <citation type="submission" date="2025-08" db="UniProtKB">
        <authorList>
            <consortium name="RefSeq"/>
        </authorList>
    </citation>
    <scope>IDENTIFICATION</scope>
    <source>
        <tissue evidence="6">Spleen</tissue>
    </source>
</reference>
<sequence length="988" mass="109831">MEPSAVVGTAPGKSCYRSGGILQKGEVPANLESTHSNLSEFEDSMDCALLNETYSVHYSDAIQNHESHIDLSSELQPDMQTREEVLFNILEHQGPKTSGVERHYQTADPDCEETVAGVLTSSADEDSLQEYHSAEEPELIRNHPSCDQTKTVDIAHLEVVGFGNSGCEANSLEDDNHIKLGSSSVFSLESLDVYGQDVSKFQSSVMLRKSHEQKYEKYKEQEASLTYHTVFDESIQSSTLEKQESQSESDFLNPPKALEANTHTGKMKSQVTESKDFYENFVEKSKFQHFHNPSAVLQQEKALETLLQPCQNCQSSWNAVFDDSIISAYGSSHYSMLQRASDPTLDCLATLPRIVVEDKQAMEDSSLSVADSHITNRTSSPNMEGTCDGSVMDAARCTMTVNQSVDVSTDFRACFTISRATSARPSVVSTSSNTEITMMNKTRPSQWQNEKLRSVACNTDWSYRQDCVDTQTAVMRGPGKPVSVDSFKPSGHVLNKDSLELRKTPEITDLKKHPERGCRLSKELEKSWPSKCCQEIMQRALRAEMYLLNAHYQMCHYHCCDIYKLLLENKEGEHRNLPSNSAKKELGTVLLSVLGDIKARYVSLKEKISKGIPLDELPPFSVESKLLSTLSAFTSKLIKEEIHVFTGADSGLERQSEQDDGDSSSLKRALSQVSSPDNCHPGQDVSPEEDGCDNGGMHEDFRQLRLEDADSRSCLEISEDWFDAKENLTGGEVSGILENQLEQDRCSPKCTPEMKSAEPLRRDEGYLVHVGGLCSLVSEADLRTLFQKYQVSEIAISDSSNNHRYASVSFKKSIDATTAVKEMNGVEIHGRKVNVRLVKPGEAASPPPSTDGLQLHLNDVEKSSNKEANLASCVSRLPRTRARQLGSEAHSEFSPFNQKGVQKNCKETKSTGLLPRRSDHFTPPNTLNLRSFTKILKRLTELHPEVSRDHIIEALQEVRLSCKGFLNGLSINTIVEKTSSVLKNSTSI</sequence>
<dbReference type="SMART" id="SM00360">
    <property type="entry name" value="RRM"/>
    <property type="match status" value="1"/>
</dbReference>
<dbReference type="CTD" id="375316"/>
<dbReference type="OrthoDB" id="9941526at2759"/>
<evidence type="ECO:0000256" key="3">
    <source>
        <dbReference type="SAM" id="MobiDB-lite"/>
    </source>
</evidence>
<dbReference type="PANTHER" id="PTHR48026">
    <property type="entry name" value="HOMOLOGOUS TO DROSOPHILA SQD (SQUID) PROTEIN"/>
    <property type="match status" value="1"/>
</dbReference>
<dbReference type="GO" id="GO:0000398">
    <property type="term" value="P:mRNA splicing, via spliceosome"/>
    <property type="evidence" value="ECO:0007669"/>
    <property type="project" value="TreeGrafter"/>
</dbReference>
<feature type="compositionally biased region" description="Polar residues" evidence="3">
    <location>
        <begin position="237"/>
        <end position="250"/>
    </location>
</feature>
<feature type="compositionally biased region" description="Polar residues" evidence="3">
    <location>
        <begin position="663"/>
        <end position="677"/>
    </location>
</feature>
<proteinExistence type="predicted"/>
<protein>
    <submittedName>
        <fullName evidence="6">RNA-binding protein 44</fullName>
    </submittedName>
</protein>
<name>A0A9B0WTX9_CHRAS</name>
<dbReference type="InterPro" id="IPR000504">
    <property type="entry name" value="RRM_dom"/>
</dbReference>
<dbReference type="PROSITE" id="PS50102">
    <property type="entry name" value="RRM"/>
    <property type="match status" value="1"/>
</dbReference>
<dbReference type="GeneID" id="102837982"/>
<feature type="region of interest" description="Disordered" evidence="3">
    <location>
        <begin position="237"/>
        <end position="266"/>
    </location>
</feature>
<dbReference type="GO" id="GO:0003730">
    <property type="term" value="F:mRNA 3'-UTR binding"/>
    <property type="evidence" value="ECO:0007669"/>
    <property type="project" value="TreeGrafter"/>
</dbReference>
<keyword evidence="5" id="KW-1185">Reference proteome</keyword>